<keyword evidence="4" id="KW-1185">Reference proteome</keyword>
<dbReference type="PANTHER" id="PTHR35604">
    <property type="entry name" value="TRANSPOSASE INSH FOR INSERTION SEQUENCE ELEMENT IS5A-RELATED"/>
    <property type="match status" value="1"/>
</dbReference>
<gene>
    <name evidence="3" type="ORF">I7412_36400</name>
</gene>
<reference evidence="3" key="1">
    <citation type="submission" date="2020-12" db="EMBL/GenBank/DDBJ databases">
        <title>Genomic characterization of non-nitrogen-fixing Frankia strains.</title>
        <authorList>
            <person name="Carlos-Shanley C."/>
            <person name="Guerra T."/>
            <person name="Hahn D."/>
        </authorList>
    </citation>
    <scope>NUCLEOTIDE SEQUENCE</scope>
    <source>
        <strain evidence="3">CN6</strain>
    </source>
</reference>
<protein>
    <submittedName>
        <fullName evidence="3">IS1182 family transposase</fullName>
    </submittedName>
</protein>
<feature type="domain" description="Transposase DDE" evidence="2">
    <location>
        <begin position="394"/>
        <end position="508"/>
    </location>
</feature>
<dbReference type="InterPro" id="IPR047629">
    <property type="entry name" value="IS1182_transpos"/>
</dbReference>
<accession>A0A937RTK9</accession>
<evidence type="ECO:0000313" key="3">
    <source>
        <dbReference type="EMBL" id="MBL7632543.1"/>
    </source>
</evidence>
<dbReference type="InterPro" id="IPR008490">
    <property type="entry name" value="Transposase_InsH_N"/>
</dbReference>
<evidence type="ECO:0000259" key="1">
    <source>
        <dbReference type="Pfam" id="PF05598"/>
    </source>
</evidence>
<dbReference type="Pfam" id="PF13751">
    <property type="entry name" value="DDE_Tnp_1_6"/>
    <property type="match status" value="1"/>
</dbReference>
<dbReference type="InterPro" id="IPR025668">
    <property type="entry name" value="Tnp_DDE_dom"/>
</dbReference>
<feature type="domain" description="Transposase InsH N-terminal" evidence="1">
    <location>
        <begin position="41"/>
        <end position="113"/>
    </location>
</feature>
<dbReference type="Pfam" id="PF05598">
    <property type="entry name" value="DUF772"/>
    <property type="match status" value="1"/>
</dbReference>
<dbReference type="AlphaFoldDB" id="A0A937RTK9"/>
<dbReference type="EMBL" id="JAEACQ010000340">
    <property type="protein sequence ID" value="MBL7632543.1"/>
    <property type="molecule type" value="Genomic_DNA"/>
</dbReference>
<dbReference type="NCBIfam" id="NF033551">
    <property type="entry name" value="transpos_IS1182"/>
    <property type="match status" value="1"/>
</dbReference>
<dbReference type="PANTHER" id="PTHR35604:SF2">
    <property type="entry name" value="TRANSPOSASE INSH FOR INSERTION SEQUENCE ELEMENT IS5A-RELATED"/>
    <property type="match status" value="1"/>
</dbReference>
<dbReference type="Proteomes" id="UP000604475">
    <property type="component" value="Unassembled WGS sequence"/>
</dbReference>
<evidence type="ECO:0000313" key="4">
    <source>
        <dbReference type="Proteomes" id="UP000604475"/>
    </source>
</evidence>
<sequence length="525" mass="56132">MQGRSGPDRELFDAEAWARHLVPAGSVFAFLADHRRRLFPDEMFADLFPSSNGRPGLPADLVASTIVLQSLHSLSDADAVGALRFDLRWKVACGLPVDHGGFDASSLTYWRRRLARSERPERIFEVVRQVVAETGVLKGKTRRVLDSTVLMDAVATQDTVTQLIGAIRRVGRVVSGADTLIAACCTGHDYSKPGKPAITWDDPDARDALVSALVGDALALLAALAEQPDGSEQAAAVGLLALVAGQDVEPADGSDGTDGRWRIARAVARDRVISTVDPDARHVHKSRSVKIDGYKAHLIAEPDTGIITGCQLTRGGGEGAADGEAGQALLAADSTITSPAEILGDSAYGTADLLSAVVDAGHTPIIKPWPAPANIPGGFSPDAFTINHAAGTVTCPAGHTVPVRTGRTGRRTAAFTEHCADCPLRTRCTTANAGRTVTLHTHDKLLRAHRATATDPVFQATYRTHRPMIERTIAWLTRGNRRLRYHGTTKNNLWLHHRAAAVNLRRLVTLGLTHTDTGWALTATT</sequence>
<dbReference type="RefSeq" id="WP_203003339.1">
    <property type="nucleotide sequence ID" value="NZ_JADWYU010000334.1"/>
</dbReference>
<comment type="caution">
    <text evidence="3">The sequence shown here is derived from an EMBL/GenBank/DDBJ whole genome shotgun (WGS) entry which is preliminary data.</text>
</comment>
<name>A0A937RTK9_9ACTN</name>
<evidence type="ECO:0000259" key="2">
    <source>
        <dbReference type="Pfam" id="PF13751"/>
    </source>
</evidence>
<organism evidence="3 4">
    <name type="scientific">Frankia nepalensis</name>
    <dbReference type="NCBI Taxonomy" id="1836974"/>
    <lineage>
        <taxon>Bacteria</taxon>
        <taxon>Bacillati</taxon>
        <taxon>Actinomycetota</taxon>
        <taxon>Actinomycetes</taxon>
        <taxon>Frankiales</taxon>
        <taxon>Frankiaceae</taxon>
        <taxon>Frankia</taxon>
    </lineage>
</organism>
<proteinExistence type="predicted"/>